<dbReference type="AlphaFoldDB" id="A0A3B0ZM38"/>
<dbReference type="InterPro" id="IPR032456">
    <property type="entry name" value="Peptidase_M48_N"/>
</dbReference>
<dbReference type="FunFam" id="3.30.2010.10:FF:000002">
    <property type="entry name" value="CAAX prenyl protease"/>
    <property type="match status" value="1"/>
</dbReference>
<keyword evidence="8" id="KW-0862">Zinc</keyword>
<keyword evidence="3" id="KW-0645">Protease</keyword>
<dbReference type="GO" id="GO:0005789">
    <property type="term" value="C:endoplasmic reticulum membrane"/>
    <property type="evidence" value="ECO:0007669"/>
    <property type="project" value="UniProtKB-SubCell"/>
</dbReference>
<dbReference type="GO" id="GO:0071586">
    <property type="term" value="P:CAAX-box protein processing"/>
    <property type="evidence" value="ECO:0007669"/>
    <property type="project" value="InterPro"/>
</dbReference>
<evidence type="ECO:0000313" key="15">
    <source>
        <dbReference type="EMBL" id="VAW81686.1"/>
    </source>
</evidence>
<organism evidence="15">
    <name type="scientific">hydrothermal vent metagenome</name>
    <dbReference type="NCBI Taxonomy" id="652676"/>
    <lineage>
        <taxon>unclassified sequences</taxon>
        <taxon>metagenomes</taxon>
        <taxon>ecological metagenomes</taxon>
    </lineage>
</organism>
<dbReference type="GO" id="GO:0046872">
    <property type="term" value="F:metal ion binding"/>
    <property type="evidence" value="ECO:0007669"/>
    <property type="project" value="UniProtKB-KW"/>
</dbReference>
<keyword evidence="9 12" id="KW-1133">Transmembrane helix</keyword>
<evidence type="ECO:0000256" key="4">
    <source>
        <dbReference type="ARBA" id="ARBA00022692"/>
    </source>
</evidence>
<evidence type="ECO:0000256" key="8">
    <source>
        <dbReference type="ARBA" id="ARBA00022833"/>
    </source>
</evidence>
<accession>A0A3B0ZM38</accession>
<sequence>MCCIVAKANLTGMNTFSWIFIAALGASVVLKLWLAQRQISSVVKNRPQVPDAFADKIELDAHQKAADYTLTNTRQGRLELLYSSLLLLGWTLGGGLQWLSRLWQTAGWGDLATGVAFMISAFIIMALLDLPFSLYHTFVIEERFGFNKTTLGTFAGDILKQTLLMLMLGLPLGWAALWLMQESGSLWWLYLWLLWASFSLLMLWAYPAVIAPLFNKFTLLEDEQLQQRIQTLLDRCGFKSKGIYVMDGSKRSGHGNAYFTGMGQNKRIVFFDTLLETLEPDEIEAVLAHELGHFKRKHVQKRIVTMMLTSLAGLALLGWLIGQPWFYQGLGVDQGSNAIALLLFLMVSPVFTLFLQPLSSWFSRKHEFEADDYAAKQSSAADLIRALVKLYKENASTLTPDPLYSAFYDSHPPAPVRVAHLSAKMG</sequence>
<dbReference type="InterPro" id="IPR001915">
    <property type="entry name" value="Peptidase_M48"/>
</dbReference>
<reference evidence="15" key="1">
    <citation type="submission" date="2018-06" db="EMBL/GenBank/DDBJ databases">
        <authorList>
            <person name="Zhirakovskaya E."/>
        </authorList>
    </citation>
    <scope>NUCLEOTIDE SEQUENCE</scope>
</reference>
<comment type="cofactor">
    <cofactor evidence="1">
        <name>Zn(2+)</name>
        <dbReference type="ChEBI" id="CHEBI:29105"/>
    </cofactor>
</comment>
<dbReference type="CDD" id="cd07343">
    <property type="entry name" value="M48A_Zmpste24p_like"/>
    <property type="match status" value="1"/>
</dbReference>
<protein>
    <submittedName>
        <fullName evidence="15">Uncharacterized integral membrane endopeptidase Bmul_2226</fullName>
    </submittedName>
</protein>
<evidence type="ECO:0000259" key="13">
    <source>
        <dbReference type="Pfam" id="PF01435"/>
    </source>
</evidence>
<feature type="transmembrane region" description="Helical" evidence="12">
    <location>
        <begin position="111"/>
        <end position="128"/>
    </location>
</feature>
<evidence type="ECO:0000256" key="1">
    <source>
        <dbReference type="ARBA" id="ARBA00001947"/>
    </source>
</evidence>
<evidence type="ECO:0000256" key="3">
    <source>
        <dbReference type="ARBA" id="ARBA00022670"/>
    </source>
</evidence>
<feature type="transmembrane region" description="Helical" evidence="12">
    <location>
        <begin position="303"/>
        <end position="326"/>
    </location>
</feature>
<evidence type="ECO:0000256" key="10">
    <source>
        <dbReference type="ARBA" id="ARBA00023049"/>
    </source>
</evidence>
<dbReference type="GO" id="GO:0004222">
    <property type="term" value="F:metalloendopeptidase activity"/>
    <property type="evidence" value="ECO:0007669"/>
    <property type="project" value="InterPro"/>
</dbReference>
<dbReference type="Gene3D" id="3.30.2010.10">
    <property type="entry name" value="Metalloproteases ('zincins'), catalytic domain"/>
    <property type="match status" value="1"/>
</dbReference>
<feature type="transmembrane region" description="Helical" evidence="12">
    <location>
        <begin position="187"/>
        <end position="206"/>
    </location>
</feature>
<feature type="domain" description="Peptidase M48" evidence="13">
    <location>
        <begin position="221"/>
        <end position="423"/>
    </location>
</feature>
<keyword evidence="5" id="KW-0479">Metal-binding</keyword>
<keyword evidence="7" id="KW-0256">Endoplasmic reticulum</keyword>
<evidence type="ECO:0000259" key="14">
    <source>
        <dbReference type="Pfam" id="PF16491"/>
    </source>
</evidence>
<keyword evidence="6" id="KW-0378">Hydrolase</keyword>
<evidence type="ECO:0000256" key="7">
    <source>
        <dbReference type="ARBA" id="ARBA00022824"/>
    </source>
</evidence>
<proteinExistence type="predicted"/>
<keyword evidence="4 12" id="KW-0812">Transmembrane</keyword>
<evidence type="ECO:0000256" key="12">
    <source>
        <dbReference type="SAM" id="Phobius"/>
    </source>
</evidence>
<evidence type="ECO:0000256" key="9">
    <source>
        <dbReference type="ARBA" id="ARBA00022989"/>
    </source>
</evidence>
<evidence type="ECO:0000256" key="5">
    <source>
        <dbReference type="ARBA" id="ARBA00022723"/>
    </source>
</evidence>
<evidence type="ECO:0000256" key="2">
    <source>
        <dbReference type="ARBA" id="ARBA00004477"/>
    </source>
</evidence>
<feature type="domain" description="CAAX prenyl protease 1 N-terminal" evidence="14">
    <location>
        <begin position="41"/>
        <end position="216"/>
    </location>
</feature>
<name>A0A3B0ZM38_9ZZZZ</name>
<feature type="transmembrane region" description="Helical" evidence="12">
    <location>
        <begin position="338"/>
        <end position="355"/>
    </location>
</feature>
<comment type="subcellular location">
    <subcellularLocation>
        <location evidence="2">Endoplasmic reticulum membrane</location>
        <topology evidence="2">Multi-pass membrane protein</topology>
    </subcellularLocation>
</comment>
<keyword evidence="11 12" id="KW-0472">Membrane</keyword>
<evidence type="ECO:0000256" key="11">
    <source>
        <dbReference type="ARBA" id="ARBA00023136"/>
    </source>
</evidence>
<gene>
    <name evidence="15" type="ORF">MNBD_GAMMA13-1944</name>
</gene>
<dbReference type="InterPro" id="IPR027057">
    <property type="entry name" value="CAXX_Prtase_1"/>
</dbReference>
<feature type="transmembrane region" description="Helical" evidence="12">
    <location>
        <begin position="80"/>
        <end position="99"/>
    </location>
</feature>
<dbReference type="Pfam" id="PF01435">
    <property type="entry name" value="Peptidase_M48"/>
    <property type="match status" value="1"/>
</dbReference>
<evidence type="ECO:0000256" key="6">
    <source>
        <dbReference type="ARBA" id="ARBA00022801"/>
    </source>
</evidence>
<dbReference type="PANTHER" id="PTHR10120">
    <property type="entry name" value="CAAX PRENYL PROTEASE 1"/>
    <property type="match status" value="1"/>
</dbReference>
<feature type="transmembrane region" description="Helical" evidence="12">
    <location>
        <begin position="163"/>
        <end position="181"/>
    </location>
</feature>
<dbReference type="Pfam" id="PF16491">
    <property type="entry name" value="Peptidase_M48_N"/>
    <property type="match status" value="1"/>
</dbReference>
<feature type="transmembrane region" description="Helical" evidence="12">
    <location>
        <begin position="15"/>
        <end position="34"/>
    </location>
</feature>
<dbReference type="EMBL" id="UOFK01000273">
    <property type="protein sequence ID" value="VAW81686.1"/>
    <property type="molecule type" value="Genomic_DNA"/>
</dbReference>
<keyword evidence="10" id="KW-0482">Metalloprotease</keyword>